<name>A0A1T0AQC6_9PAST</name>
<keyword evidence="1" id="KW-0812">Transmembrane</keyword>
<feature type="transmembrane region" description="Helical" evidence="1">
    <location>
        <begin position="6"/>
        <end position="25"/>
    </location>
</feature>
<keyword evidence="1" id="KW-1133">Transmembrane helix</keyword>
<dbReference type="OrthoDB" id="5676052at2"/>
<keyword evidence="3" id="KW-1185">Reference proteome</keyword>
<sequence length="212" mass="25167">MKQYRGSSLVVALMVLSGILLFIFTNKDNLIRQERLTQSYYQNYLQNKLKIVELSDKNKLDEHCQKSKIEKGMIKLEKLNYFFACHSLFLNLREVRKKYIQTDDLSKLIHLEVAKKDLYHINTLAELPESSLADPKIVITNNKINERLARDFFGIIITDYPFNITGRRIYGTLYSNYHNSDRNLTYKKEVIENLQNKYWHYQPYSRNLLGDD</sequence>
<proteinExistence type="predicted"/>
<protein>
    <recommendedName>
        <fullName evidence="4">DUF2572 domain-containing protein</fullName>
    </recommendedName>
</protein>
<accession>A0A1T0AQC6</accession>
<reference evidence="2 3" key="1">
    <citation type="submission" date="2017-02" db="EMBL/GenBank/DDBJ databases">
        <title>Draft genome sequence of Haemophilus paracuniculus CCUG 43573 type strain.</title>
        <authorList>
            <person name="Engstrom-Jakobsson H."/>
            <person name="Salva-Serra F."/>
            <person name="Thorell K."/>
            <person name="Gonzales-Siles L."/>
            <person name="Karlsson R."/>
            <person name="Boulund F."/>
            <person name="Engstrand L."/>
            <person name="Kristiansson E."/>
            <person name="Moore E."/>
        </authorList>
    </citation>
    <scope>NUCLEOTIDE SEQUENCE [LARGE SCALE GENOMIC DNA]</scope>
    <source>
        <strain evidence="2 3">CCUG 43573</strain>
    </source>
</reference>
<dbReference type="STRING" id="734.B0187_08620"/>
<gene>
    <name evidence="2" type="ORF">B0187_08620</name>
</gene>
<keyword evidence="1" id="KW-0472">Membrane</keyword>
<evidence type="ECO:0000313" key="3">
    <source>
        <dbReference type="Proteomes" id="UP000190867"/>
    </source>
</evidence>
<comment type="caution">
    <text evidence="2">The sequence shown here is derived from an EMBL/GenBank/DDBJ whole genome shotgun (WGS) entry which is preliminary data.</text>
</comment>
<evidence type="ECO:0000313" key="2">
    <source>
        <dbReference type="EMBL" id="OOR98325.1"/>
    </source>
</evidence>
<evidence type="ECO:0008006" key="4">
    <source>
        <dbReference type="Google" id="ProtNLM"/>
    </source>
</evidence>
<dbReference type="RefSeq" id="WP_078237460.1">
    <property type="nucleotide sequence ID" value="NZ_MUYA01000013.1"/>
</dbReference>
<dbReference type="AlphaFoldDB" id="A0A1T0AQC6"/>
<dbReference type="Proteomes" id="UP000190867">
    <property type="component" value="Unassembled WGS sequence"/>
</dbReference>
<dbReference type="EMBL" id="MUYA01000013">
    <property type="protein sequence ID" value="OOR98325.1"/>
    <property type="molecule type" value="Genomic_DNA"/>
</dbReference>
<organism evidence="2 3">
    <name type="scientific">Haemophilus paracuniculus</name>
    <dbReference type="NCBI Taxonomy" id="734"/>
    <lineage>
        <taxon>Bacteria</taxon>
        <taxon>Pseudomonadati</taxon>
        <taxon>Pseudomonadota</taxon>
        <taxon>Gammaproteobacteria</taxon>
        <taxon>Pasteurellales</taxon>
        <taxon>Pasteurellaceae</taxon>
        <taxon>Haemophilus</taxon>
    </lineage>
</organism>
<evidence type="ECO:0000256" key="1">
    <source>
        <dbReference type="SAM" id="Phobius"/>
    </source>
</evidence>